<evidence type="ECO:0000313" key="2">
    <source>
        <dbReference type="EMBL" id="WNZ21523.1"/>
    </source>
</evidence>
<dbReference type="AlphaFoldDB" id="A0AA96WAM2"/>
<organism evidence="2">
    <name type="scientific">Leptolyngbya sp. NK1-12</name>
    <dbReference type="NCBI Taxonomy" id="2547451"/>
    <lineage>
        <taxon>Bacteria</taxon>
        <taxon>Bacillati</taxon>
        <taxon>Cyanobacteriota</taxon>
        <taxon>Cyanophyceae</taxon>
        <taxon>Leptolyngbyales</taxon>
        <taxon>Leptolyngbyaceae</taxon>
        <taxon>Leptolyngbya group</taxon>
        <taxon>Leptolyngbya</taxon>
    </lineage>
</organism>
<protein>
    <submittedName>
        <fullName evidence="2">Uncharacterized protein</fullName>
    </submittedName>
</protein>
<dbReference type="RefSeq" id="WP_316432771.1">
    <property type="nucleotide sequence ID" value="NZ_CP053586.1"/>
</dbReference>
<sequence>MVRYLIFGLGSIAFIVLVSALISIRLQPSKSLDTSSPIPQDVSQAKEPFPKETDLTAENASKLAPTLRLRLSQLSPEANPQVNILLRTTSALTAEQRSQLEANGANVRTVAGDIVTASIPLRQTLALAELDFVRYIELSGPLYPELP</sequence>
<name>A0AA96WAM2_9CYAN</name>
<evidence type="ECO:0000256" key="1">
    <source>
        <dbReference type="SAM" id="MobiDB-lite"/>
    </source>
</evidence>
<accession>A0AA96WAM2</accession>
<gene>
    <name evidence="2" type="ORF">HJG54_00680</name>
</gene>
<feature type="compositionally biased region" description="Polar residues" evidence="1">
    <location>
        <begin position="31"/>
        <end position="43"/>
    </location>
</feature>
<feature type="region of interest" description="Disordered" evidence="1">
    <location>
        <begin position="31"/>
        <end position="58"/>
    </location>
</feature>
<dbReference type="EMBL" id="CP053586">
    <property type="protein sequence ID" value="WNZ21523.1"/>
    <property type="molecule type" value="Genomic_DNA"/>
</dbReference>
<reference evidence="2" key="1">
    <citation type="submission" date="2020-05" db="EMBL/GenBank/DDBJ databases">
        <authorList>
            <person name="Zhu T."/>
            <person name="Keshari N."/>
            <person name="Lu X."/>
        </authorList>
    </citation>
    <scope>NUCLEOTIDE SEQUENCE</scope>
    <source>
        <strain evidence="2">NK1-12</strain>
    </source>
</reference>
<proteinExistence type="predicted"/>